<organism evidence="2 3">
    <name type="scientific">Paralcaligenes ureilyticus</name>
    <dbReference type="NCBI Taxonomy" id="627131"/>
    <lineage>
        <taxon>Bacteria</taxon>
        <taxon>Pseudomonadati</taxon>
        <taxon>Pseudomonadota</taxon>
        <taxon>Betaproteobacteria</taxon>
        <taxon>Burkholderiales</taxon>
        <taxon>Alcaligenaceae</taxon>
        <taxon>Paralcaligenes</taxon>
    </lineage>
</organism>
<dbReference type="GO" id="GO:0009055">
    <property type="term" value="F:electron transfer activity"/>
    <property type="evidence" value="ECO:0007669"/>
    <property type="project" value="InterPro"/>
</dbReference>
<dbReference type="SUPFAM" id="SSF46626">
    <property type="entry name" value="Cytochrome c"/>
    <property type="match status" value="1"/>
</dbReference>
<feature type="signal peptide" evidence="1">
    <location>
        <begin position="1"/>
        <end position="28"/>
    </location>
</feature>
<accession>A0A4R3LJI9</accession>
<reference evidence="2 3" key="1">
    <citation type="submission" date="2019-03" db="EMBL/GenBank/DDBJ databases">
        <title>Genomic Encyclopedia of Type Strains, Phase IV (KMG-IV): sequencing the most valuable type-strain genomes for metagenomic binning, comparative biology and taxonomic classification.</title>
        <authorList>
            <person name="Goeker M."/>
        </authorList>
    </citation>
    <scope>NUCLEOTIDE SEQUENCE [LARGE SCALE GENOMIC DNA]</scope>
    <source>
        <strain evidence="2 3">DSM 24591</strain>
    </source>
</reference>
<dbReference type="InterPro" id="IPR036909">
    <property type="entry name" value="Cyt_c-like_dom_sf"/>
</dbReference>
<evidence type="ECO:0000313" key="3">
    <source>
        <dbReference type="Proteomes" id="UP000295525"/>
    </source>
</evidence>
<protein>
    <submittedName>
        <fullName evidence="2">Sulfite dehydrogenase (Cytochrome) subunit SorB</fullName>
    </submittedName>
</protein>
<dbReference type="Gene3D" id="1.10.760.10">
    <property type="entry name" value="Cytochrome c-like domain"/>
    <property type="match status" value="1"/>
</dbReference>
<keyword evidence="1" id="KW-0732">Signal</keyword>
<sequence length="127" mass="13199">MKMQIASFTVSGLAAILVGLACAPAAQALEIALPPETAALKPSTLPGYQLALRNCTACHSAQYMQTQPPLSHEWWEGEVKKMKKVYGALIPDADMSAIADYMSATYGSGKGADEANAKGVAAAGAKK</sequence>
<dbReference type="EMBL" id="SMAJ01000035">
    <property type="protein sequence ID" value="TCT00440.1"/>
    <property type="molecule type" value="Genomic_DNA"/>
</dbReference>
<dbReference type="GO" id="GO:0020037">
    <property type="term" value="F:heme binding"/>
    <property type="evidence" value="ECO:0007669"/>
    <property type="project" value="InterPro"/>
</dbReference>
<feature type="chain" id="PRO_5020626442" evidence="1">
    <location>
        <begin position="29"/>
        <end position="127"/>
    </location>
</feature>
<proteinExistence type="predicted"/>
<dbReference type="Proteomes" id="UP000295525">
    <property type="component" value="Unassembled WGS sequence"/>
</dbReference>
<name>A0A4R3LJI9_9BURK</name>
<keyword evidence="3" id="KW-1185">Reference proteome</keyword>
<dbReference type="RefSeq" id="WP_207915225.1">
    <property type="nucleotide sequence ID" value="NZ_SMAJ01000035.1"/>
</dbReference>
<evidence type="ECO:0000313" key="2">
    <source>
        <dbReference type="EMBL" id="TCT00440.1"/>
    </source>
</evidence>
<comment type="caution">
    <text evidence="2">The sequence shown here is derived from an EMBL/GenBank/DDBJ whole genome shotgun (WGS) entry which is preliminary data.</text>
</comment>
<dbReference type="PROSITE" id="PS51257">
    <property type="entry name" value="PROKAR_LIPOPROTEIN"/>
    <property type="match status" value="1"/>
</dbReference>
<gene>
    <name evidence="2" type="ORF">EDC26_1352</name>
</gene>
<evidence type="ECO:0000256" key="1">
    <source>
        <dbReference type="SAM" id="SignalP"/>
    </source>
</evidence>
<dbReference type="AlphaFoldDB" id="A0A4R3LJI9"/>